<dbReference type="KEGG" id="nbg:DV706_21055"/>
<dbReference type="Pfam" id="PF12900">
    <property type="entry name" value="Pyridox_ox_2"/>
    <property type="match status" value="1"/>
</dbReference>
<proteinExistence type="predicted"/>
<dbReference type="EMBL" id="CP031309">
    <property type="protein sequence ID" value="QCC57019.1"/>
    <property type="molecule type" value="Genomic_DNA"/>
</dbReference>
<sequence>MRELSRDEIDEMLVRNGIGVLAVVDEGIPYAIPMSFGYQGDEMTFAMQWGTGYGGRKSKAIRSNSNVCFTIYEQDSDVPETWRSVVVTGEIYEISEENQVEAFSSLATNAEFASDLEMWGIPFEEIEMSLFGLNTEDCEGREFSSIK</sequence>
<accession>A0A4D6HSS4</accession>
<reference evidence="1 2" key="1">
    <citation type="journal article" date="2019" name="Nat. Commun.">
        <title>A new type of DNA phosphorothioation-based antiviral system in archaea.</title>
        <authorList>
            <person name="Xiong L."/>
            <person name="Liu S."/>
            <person name="Chen S."/>
            <person name="Xiao Y."/>
            <person name="Zhu B."/>
            <person name="Gao Y."/>
            <person name="Zhang Y."/>
            <person name="Chen B."/>
            <person name="Luo J."/>
            <person name="Deng Z."/>
            <person name="Chen X."/>
            <person name="Wang L."/>
            <person name="Chen S."/>
        </authorList>
    </citation>
    <scope>NUCLEOTIDE SEQUENCE [LARGE SCALE GENOMIC DNA]</scope>
    <source>
        <strain evidence="1 2">JCM 10635</strain>
        <plasmid evidence="1 2">unnamed4</plasmid>
    </source>
</reference>
<keyword evidence="1" id="KW-0614">Plasmid</keyword>
<dbReference type="GeneID" id="39853774"/>
<dbReference type="InterPro" id="IPR012349">
    <property type="entry name" value="Split_barrel_FMN-bd"/>
</dbReference>
<evidence type="ECO:0000313" key="1">
    <source>
        <dbReference type="EMBL" id="QCC57019.1"/>
    </source>
</evidence>
<name>A0A4D6HSS4_9EURY</name>
<dbReference type="Proteomes" id="UP000296822">
    <property type="component" value="Plasmid unnamed4"/>
</dbReference>
<evidence type="ECO:0000313" key="2">
    <source>
        <dbReference type="Proteomes" id="UP000296822"/>
    </source>
</evidence>
<dbReference type="SUPFAM" id="SSF50475">
    <property type="entry name" value="FMN-binding split barrel"/>
    <property type="match status" value="1"/>
</dbReference>
<protein>
    <submittedName>
        <fullName evidence="1">Pyridoxamine 5'-phosphate oxidase family protein</fullName>
    </submittedName>
</protein>
<organism evidence="1 2">
    <name type="scientific">Natronorubrum bangense</name>
    <dbReference type="NCBI Taxonomy" id="61858"/>
    <lineage>
        <taxon>Archaea</taxon>
        <taxon>Methanobacteriati</taxon>
        <taxon>Methanobacteriota</taxon>
        <taxon>Stenosarchaea group</taxon>
        <taxon>Halobacteria</taxon>
        <taxon>Halobacteriales</taxon>
        <taxon>Natrialbaceae</taxon>
        <taxon>Natronorubrum</taxon>
    </lineage>
</organism>
<dbReference type="Gene3D" id="2.30.110.10">
    <property type="entry name" value="Electron Transport, Fmn-binding Protein, Chain A"/>
    <property type="match status" value="1"/>
</dbReference>
<dbReference type="AlphaFoldDB" id="A0A4D6HSS4"/>
<dbReference type="InterPro" id="IPR024747">
    <property type="entry name" value="Pyridox_Oxase-rel"/>
</dbReference>
<dbReference type="RefSeq" id="WP_083902028.1">
    <property type="nucleotide sequence ID" value="NZ_CP031309.1"/>
</dbReference>
<geneLocation type="plasmid" evidence="1 2">
    <name>unnamed4</name>
</geneLocation>
<gene>
    <name evidence="1" type="ORF">DV706_21055</name>
</gene>